<dbReference type="Pfam" id="PF00224">
    <property type="entry name" value="PK"/>
    <property type="match status" value="1"/>
</dbReference>
<dbReference type="InterPro" id="IPR015793">
    <property type="entry name" value="Pyrv_Knase_brl"/>
</dbReference>
<dbReference type="InterPro" id="IPR011037">
    <property type="entry name" value="Pyrv_Knase-like_insert_dom_sf"/>
</dbReference>
<dbReference type="GO" id="GO:0016301">
    <property type="term" value="F:kinase activity"/>
    <property type="evidence" value="ECO:0007669"/>
    <property type="project" value="UniProtKB-KW"/>
</dbReference>
<keyword evidence="8 14" id="KW-0418">Kinase</keyword>
<dbReference type="Gene3D" id="2.40.33.10">
    <property type="entry name" value="PK beta-barrel domain-like"/>
    <property type="match status" value="1"/>
</dbReference>
<dbReference type="InterPro" id="IPR001697">
    <property type="entry name" value="Pyr_Knase"/>
</dbReference>
<dbReference type="EC" id="2.7.1.40" evidence="4"/>
<dbReference type="Gene3D" id="3.20.20.60">
    <property type="entry name" value="Phosphoenolpyruvate-binding domains"/>
    <property type="match status" value="1"/>
</dbReference>
<dbReference type="GO" id="GO:0030955">
    <property type="term" value="F:potassium ion binding"/>
    <property type="evidence" value="ECO:0007669"/>
    <property type="project" value="InterPro"/>
</dbReference>
<dbReference type="SUPFAM" id="SSF50800">
    <property type="entry name" value="PK beta-barrel domain-like"/>
    <property type="match status" value="1"/>
</dbReference>
<keyword evidence="15" id="KW-1185">Reference proteome</keyword>
<sequence>MRSNFRQEEKFDETPPTTLEHLCRLDIRDPPHVARKTGIICTIGPSCRTVDKLKEMITCGMDIARLNFSHGSHEYHAGTIANVRKAVESFSDNRQIGIALDTKGPEIRTGLLSGGATAEVELVKGKKITLTTDAKFKETCTAETLYLDYKNITKVGIPTSHLLIFNKLSSVNSENWKIM</sequence>
<dbReference type="InterPro" id="IPR040442">
    <property type="entry name" value="Pyrv_kinase-like_dom_sf"/>
</dbReference>
<dbReference type="STRING" id="29170.A0A368EZC8"/>
<dbReference type="PANTHER" id="PTHR11817">
    <property type="entry name" value="PYRUVATE KINASE"/>
    <property type="match status" value="1"/>
</dbReference>
<evidence type="ECO:0000256" key="1">
    <source>
        <dbReference type="ARBA" id="ARBA00001958"/>
    </source>
</evidence>
<gene>
    <name evidence="14" type="ORF">ANCCAN_29146</name>
</gene>
<dbReference type="InterPro" id="IPR015813">
    <property type="entry name" value="Pyrv/PenolPyrv_kinase-like_dom"/>
</dbReference>
<reference evidence="14 15" key="1">
    <citation type="submission" date="2014-10" db="EMBL/GenBank/DDBJ databases">
        <title>Draft genome of the hookworm Ancylostoma caninum.</title>
        <authorList>
            <person name="Mitreva M."/>
        </authorList>
    </citation>
    <scope>NUCLEOTIDE SEQUENCE [LARGE SCALE GENOMIC DNA]</scope>
    <source>
        <strain evidence="14 15">Baltimore</strain>
    </source>
</reference>
<keyword evidence="12 14" id="KW-0670">Pyruvate</keyword>
<keyword evidence="9" id="KW-0067">ATP-binding</keyword>
<dbReference type="GO" id="GO:0000287">
    <property type="term" value="F:magnesium ion binding"/>
    <property type="evidence" value="ECO:0007669"/>
    <property type="project" value="InterPro"/>
</dbReference>
<evidence type="ECO:0000256" key="2">
    <source>
        <dbReference type="ARBA" id="ARBA00004997"/>
    </source>
</evidence>
<evidence type="ECO:0000259" key="13">
    <source>
        <dbReference type="Pfam" id="PF00224"/>
    </source>
</evidence>
<proteinExistence type="inferred from homology"/>
<dbReference type="GO" id="GO:0004743">
    <property type="term" value="F:pyruvate kinase activity"/>
    <property type="evidence" value="ECO:0007669"/>
    <property type="project" value="UniProtKB-EC"/>
</dbReference>
<evidence type="ECO:0000256" key="4">
    <source>
        <dbReference type="ARBA" id="ARBA00012142"/>
    </source>
</evidence>
<comment type="caution">
    <text evidence="14">The sequence shown here is derived from an EMBL/GenBank/DDBJ whole genome shotgun (WGS) entry which is preliminary data.</text>
</comment>
<keyword evidence="7" id="KW-0547">Nucleotide-binding</keyword>
<evidence type="ECO:0000256" key="11">
    <source>
        <dbReference type="ARBA" id="ARBA00023152"/>
    </source>
</evidence>
<evidence type="ECO:0000313" key="15">
    <source>
        <dbReference type="Proteomes" id="UP000252519"/>
    </source>
</evidence>
<keyword evidence="5" id="KW-0808">Transferase</keyword>
<dbReference type="OrthoDB" id="108365at2759"/>
<accession>A0A368EZC8</accession>
<protein>
    <recommendedName>
        <fullName evidence="4">pyruvate kinase</fullName>
        <ecNumber evidence="4">2.7.1.40</ecNumber>
    </recommendedName>
</protein>
<comment type="pathway">
    <text evidence="2">Carbohydrate degradation; glycolysis; pyruvate from D-glyceraldehyde 3-phosphate: step 5/5.</text>
</comment>
<evidence type="ECO:0000256" key="5">
    <source>
        <dbReference type="ARBA" id="ARBA00022679"/>
    </source>
</evidence>
<evidence type="ECO:0000256" key="8">
    <source>
        <dbReference type="ARBA" id="ARBA00022777"/>
    </source>
</evidence>
<keyword evidence="11" id="KW-0324">Glycolysis</keyword>
<keyword evidence="6" id="KW-0479">Metal-binding</keyword>
<name>A0A368EZC8_ANCCA</name>
<dbReference type="GO" id="GO:0005524">
    <property type="term" value="F:ATP binding"/>
    <property type="evidence" value="ECO:0007669"/>
    <property type="project" value="UniProtKB-KW"/>
</dbReference>
<dbReference type="SUPFAM" id="SSF51621">
    <property type="entry name" value="Phosphoenolpyruvate/pyruvate domain"/>
    <property type="match status" value="1"/>
</dbReference>
<evidence type="ECO:0000256" key="3">
    <source>
        <dbReference type="ARBA" id="ARBA00008663"/>
    </source>
</evidence>
<comment type="similarity">
    <text evidence="3">Belongs to the pyruvate kinase family.</text>
</comment>
<evidence type="ECO:0000256" key="9">
    <source>
        <dbReference type="ARBA" id="ARBA00022840"/>
    </source>
</evidence>
<keyword evidence="10" id="KW-0460">Magnesium</keyword>
<evidence type="ECO:0000256" key="12">
    <source>
        <dbReference type="ARBA" id="ARBA00023317"/>
    </source>
</evidence>
<dbReference type="AlphaFoldDB" id="A0A368EZC8"/>
<evidence type="ECO:0000313" key="14">
    <source>
        <dbReference type="EMBL" id="RCN25143.1"/>
    </source>
</evidence>
<comment type="cofactor">
    <cofactor evidence="1">
        <name>K(+)</name>
        <dbReference type="ChEBI" id="CHEBI:29103"/>
    </cofactor>
</comment>
<evidence type="ECO:0000256" key="10">
    <source>
        <dbReference type="ARBA" id="ARBA00022842"/>
    </source>
</evidence>
<dbReference type="EMBL" id="JOJR01013831">
    <property type="protein sequence ID" value="RCN25143.1"/>
    <property type="molecule type" value="Genomic_DNA"/>
</dbReference>
<feature type="domain" description="Pyruvate kinase barrel" evidence="13">
    <location>
        <begin position="35"/>
        <end position="163"/>
    </location>
</feature>
<evidence type="ECO:0000256" key="7">
    <source>
        <dbReference type="ARBA" id="ARBA00022741"/>
    </source>
</evidence>
<dbReference type="InterPro" id="IPR015806">
    <property type="entry name" value="Pyrv_Knase_insert_dom_sf"/>
</dbReference>
<evidence type="ECO:0000256" key="6">
    <source>
        <dbReference type="ARBA" id="ARBA00022723"/>
    </source>
</evidence>
<dbReference type="UniPathway" id="UPA00109">
    <property type="reaction ID" value="UER00188"/>
</dbReference>
<organism evidence="14 15">
    <name type="scientific">Ancylostoma caninum</name>
    <name type="common">Dog hookworm</name>
    <dbReference type="NCBI Taxonomy" id="29170"/>
    <lineage>
        <taxon>Eukaryota</taxon>
        <taxon>Metazoa</taxon>
        <taxon>Ecdysozoa</taxon>
        <taxon>Nematoda</taxon>
        <taxon>Chromadorea</taxon>
        <taxon>Rhabditida</taxon>
        <taxon>Rhabditina</taxon>
        <taxon>Rhabditomorpha</taxon>
        <taxon>Strongyloidea</taxon>
        <taxon>Ancylostomatidae</taxon>
        <taxon>Ancylostomatinae</taxon>
        <taxon>Ancylostoma</taxon>
    </lineage>
</organism>
<dbReference type="Proteomes" id="UP000252519">
    <property type="component" value="Unassembled WGS sequence"/>
</dbReference>